<accession>A0A1B2DQ14</accession>
<evidence type="ECO:0000256" key="1">
    <source>
        <dbReference type="ARBA" id="ARBA00022705"/>
    </source>
</evidence>
<evidence type="ECO:0000256" key="3">
    <source>
        <dbReference type="SAM" id="Phobius"/>
    </source>
</evidence>
<dbReference type="Gene3D" id="1.10.287.110">
    <property type="entry name" value="DnaJ domain"/>
    <property type="match status" value="1"/>
</dbReference>
<keyword evidence="1" id="KW-0235">DNA replication</keyword>
<evidence type="ECO:0008006" key="5">
    <source>
        <dbReference type="Google" id="ProtNLM"/>
    </source>
</evidence>
<name>A0A1B2DQ14_9BACL</name>
<keyword evidence="2" id="KW-0346">Stress response</keyword>
<dbReference type="GO" id="GO:0006260">
    <property type="term" value="P:DNA replication"/>
    <property type="evidence" value="ECO:0007669"/>
    <property type="project" value="UniProtKB-KW"/>
</dbReference>
<keyword evidence="3" id="KW-0812">Transmembrane</keyword>
<evidence type="ECO:0000313" key="4">
    <source>
        <dbReference type="EMBL" id="ANY69806.1"/>
    </source>
</evidence>
<protein>
    <recommendedName>
        <fullName evidence="5">J domain-containing protein</fullName>
    </recommendedName>
</protein>
<dbReference type="RefSeq" id="WP_099520787.1">
    <property type="nucleotide sequence ID" value="NZ_CP016808.1"/>
</dbReference>
<dbReference type="AlphaFoldDB" id="A0A1B2DQ14"/>
<dbReference type="Gene3D" id="3.40.190.10">
    <property type="entry name" value="Periplasmic binding protein-like II"/>
    <property type="match status" value="1"/>
</dbReference>
<reference evidence="4" key="1">
    <citation type="submission" date="2016-08" db="EMBL/GenBank/DDBJ databases">
        <title>Complete Genome Seqeunce of Paenibacillus sp. BIHB 4019 from tea rhizoplane.</title>
        <authorList>
            <person name="Thakur R."/>
            <person name="Swarnkar M.K."/>
            <person name="Gulati A."/>
        </authorList>
    </citation>
    <scope>NUCLEOTIDE SEQUENCE [LARGE SCALE GENOMIC DNA]</scope>
    <source>
        <strain evidence="4">BIHB4019</strain>
    </source>
</reference>
<organism evidence="4">
    <name type="scientific">Paenibacillus sp. BIHB 4019</name>
    <dbReference type="NCBI Taxonomy" id="1870819"/>
    <lineage>
        <taxon>Bacteria</taxon>
        <taxon>Bacillati</taxon>
        <taxon>Bacillota</taxon>
        <taxon>Bacilli</taxon>
        <taxon>Bacillales</taxon>
        <taxon>Paenibacillaceae</taxon>
        <taxon>Paenibacillus</taxon>
    </lineage>
</organism>
<feature type="transmembrane region" description="Helical" evidence="3">
    <location>
        <begin position="99"/>
        <end position="119"/>
    </location>
</feature>
<dbReference type="SUPFAM" id="SSF46565">
    <property type="entry name" value="Chaperone J-domain"/>
    <property type="match status" value="1"/>
</dbReference>
<dbReference type="InterPro" id="IPR036869">
    <property type="entry name" value="J_dom_sf"/>
</dbReference>
<gene>
    <name evidence="4" type="ORF">BBD42_27390</name>
</gene>
<sequence length="301" mass="34438">MEDVKQAYAKLGLPENASKEEVEKRYTLLLRQSRSRAQTADNEETTADEFSQVTAAYKRILEAEDQKFKQAFNEKEYGKFKNMASAAEKTDHFWRYYKYHVFGGIVAIALIIYGVIAYMDHREEQRYLASLPPVDLSVMYFGEYFTEDNKQDMAVLEQSLLDKFPEWKRFKVNLTYVPLDAKDAVDMASQQKAMVVLATEKPDIYILDTASFDWISPQGVLQNLDDAVSGELKSSVTESELVKKTTKDEPDEHVYGIDISNSPLVKNLSVLTPKNYIVGVRVNSENTDKAIQFIDKFLQAK</sequence>
<evidence type="ECO:0000256" key="2">
    <source>
        <dbReference type="ARBA" id="ARBA00023016"/>
    </source>
</evidence>
<dbReference type="EMBL" id="CP016808">
    <property type="protein sequence ID" value="ANY69806.1"/>
    <property type="molecule type" value="Genomic_DNA"/>
</dbReference>
<keyword evidence="3" id="KW-0472">Membrane</keyword>
<keyword evidence="3" id="KW-1133">Transmembrane helix</keyword>
<proteinExistence type="predicted"/>